<dbReference type="PANTHER" id="PTHR11106">
    <property type="entry name" value="GANGLIOSIDE INDUCED DIFFERENTIATION ASSOCIATED PROTEIN 2-RELATED"/>
    <property type="match status" value="1"/>
</dbReference>
<evidence type="ECO:0000313" key="3">
    <source>
        <dbReference type="Proteomes" id="UP000640786"/>
    </source>
</evidence>
<dbReference type="InterPro" id="IPR043472">
    <property type="entry name" value="Macro_dom-like"/>
</dbReference>
<dbReference type="PANTHER" id="PTHR11106:SF27">
    <property type="entry name" value="MACRO DOMAIN-CONTAINING PROTEIN"/>
    <property type="match status" value="1"/>
</dbReference>
<evidence type="ECO:0000259" key="1">
    <source>
        <dbReference type="PROSITE" id="PS51154"/>
    </source>
</evidence>
<accession>A0ABR8R948</accession>
<dbReference type="EMBL" id="JACSQO010000003">
    <property type="protein sequence ID" value="MBD7944271.1"/>
    <property type="molecule type" value="Genomic_DNA"/>
</dbReference>
<dbReference type="RefSeq" id="WP_151111594.1">
    <property type="nucleotide sequence ID" value="NZ_JACSQO010000003.1"/>
</dbReference>
<dbReference type="Pfam" id="PF01661">
    <property type="entry name" value="Macro"/>
    <property type="match status" value="1"/>
</dbReference>
<dbReference type="CDD" id="cd02908">
    <property type="entry name" value="Macro_OAADPr_deacetylase"/>
    <property type="match status" value="1"/>
</dbReference>
<keyword evidence="3" id="KW-1185">Reference proteome</keyword>
<sequence length="324" mass="36771">MPLEIVRNDITKMHVDAIVNAANRELQMGGGVCGAIFQEAGSTKLQEACNNLGSCPTGEAVMTEAFQLKAKYIIHTVGPVWEGGSNKEEELLKACYKNSLDLASSYGCESIAFPLISSGIYGYPKEQALQVAISTISSFLMKHEMLVYIVVFDKKAFKLSEKLFRSIEEFIDEHYVDEMDLSFGRNRRERYLQEDLMEVQSNQTLEEMVEHMDKSFSETLLCYIDAKGMSDVAVYKRANIDRRLFSKIRNNKDYTPLKKTVVAFAIALQLDLKETNELLGKAGYTLSRSHKFDVIIEYFIQQENYNIFEINEALFSFDQVILGA</sequence>
<evidence type="ECO:0000313" key="2">
    <source>
        <dbReference type="EMBL" id="MBD7944271.1"/>
    </source>
</evidence>
<reference evidence="2 3" key="1">
    <citation type="submission" date="2020-08" db="EMBL/GenBank/DDBJ databases">
        <title>A Genomic Blueprint of the Chicken Gut Microbiome.</title>
        <authorList>
            <person name="Gilroy R."/>
            <person name="Ravi A."/>
            <person name="Getino M."/>
            <person name="Pursley I."/>
            <person name="Horton D.L."/>
            <person name="Alikhan N.-F."/>
            <person name="Baker D."/>
            <person name="Gharbi K."/>
            <person name="Hall N."/>
            <person name="Watson M."/>
            <person name="Adriaenssens E.M."/>
            <person name="Foster-Nyarko E."/>
            <person name="Jarju S."/>
            <person name="Secka A."/>
            <person name="Antonio M."/>
            <person name="Oren A."/>
            <person name="Chaudhuri R."/>
            <person name="La Ragione R.M."/>
            <person name="Hildebrand F."/>
            <person name="Pallen M.J."/>
        </authorList>
    </citation>
    <scope>NUCLEOTIDE SEQUENCE [LARGE SCALE GENOMIC DNA]</scope>
    <source>
        <strain evidence="2 3">Sa2BUA9</strain>
    </source>
</reference>
<comment type="caution">
    <text evidence="2">The sequence shown here is derived from an EMBL/GenBank/DDBJ whole genome shotgun (WGS) entry which is preliminary data.</text>
</comment>
<organism evidence="2 3">
    <name type="scientific">Psychrobacillus faecigallinarum</name>
    <dbReference type="NCBI Taxonomy" id="2762235"/>
    <lineage>
        <taxon>Bacteria</taxon>
        <taxon>Bacillati</taxon>
        <taxon>Bacillota</taxon>
        <taxon>Bacilli</taxon>
        <taxon>Bacillales</taxon>
        <taxon>Bacillaceae</taxon>
        <taxon>Psychrobacillus</taxon>
    </lineage>
</organism>
<dbReference type="Gene3D" id="3.40.220.10">
    <property type="entry name" value="Leucine Aminopeptidase, subunit E, domain 1"/>
    <property type="match status" value="1"/>
</dbReference>
<name>A0ABR8R948_9BACI</name>
<protein>
    <submittedName>
        <fullName evidence="2">Macro domain-containing protein</fullName>
    </submittedName>
</protein>
<dbReference type="SUPFAM" id="SSF52949">
    <property type="entry name" value="Macro domain-like"/>
    <property type="match status" value="1"/>
</dbReference>
<gene>
    <name evidence="2" type="ORF">H9650_09080</name>
</gene>
<dbReference type="Proteomes" id="UP000640786">
    <property type="component" value="Unassembled WGS sequence"/>
</dbReference>
<dbReference type="SMART" id="SM00506">
    <property type="entry name" value="A1pp"/>
    <property type="match status" value="1"/>
</dbReference>
<feature type="domain" description="Macro" evidence="1">
    <location>
        <begin position="1"/>
        <end position="168"/>
    </location>
</feature>
<proteinExistence type="predicted"/>
<dbReference type="PROSITE" id="PS51154">
    <property type="entry name" value="MACRO"/>
    <property type="match status" value="1"/>
</dbReference>
<dbReference type="InterPro" id="IPR002589">
    <property type="entry name" value="Macro_dom"/>
</dbReference>